<keyword evidence="5" id="KW-1185">Reference proteome</keyword>
<evidence type="ECO:0008006" key="6">
    <source>
        <dbReference type="Google" id="ProtNLM"/>
    </source>
</evidence>
<evidence type="ECO:0000313" key="4">
    <source>
        <dbReference type="Proteomes" id="UP000095606"/>
    </source>
</evidence>
<name>A0A174IKT6_9BACE</name>
<dbReference type="EMBL" id="CZAE01000004">
    <property type="protein sequence ID" value="CUO87914.1"/>
    <property type="molecule type" value="Genomic_DNA"/>
</dbReference>
<accession>A0A174IKT6</accession>
<organism evidence="2 4">
    <name type="scientific">Bacteroides faecis</name>
    <dbReference type="NCBI Taxonomy" id="674529"/>
    <lineage>
        <taxon>Bacteria</taxon>
        <taxon>Pseudomonadati</taxon>
        <taxon>Bacteroidota</taxon>
        <taxon>Bacteroidia</taxon>
        <taxon>Bacteroidales</taxon>
        <taxon>Bacteroidaceae</taxon>
        <taxon>Bacteroides</taxon>
    </lineage>
</organism>
<dbReference type="AlphaFoldDB" id="A0A174IKT6"/>
<dbReference type="GeneID" id="69588532"/>
<dbReference type="EMBL" id="CP103141">
    <property type="protein sequence ID" value="UVQ76334.1"/>
    <property type="molecule type" value="Genomic_DNA"/>
</dbReference>
<feature type="chain" id="PRO_5044549926" description="Lipocalin-like domain-containing protein" evidence="1">
    <location>
        <begin position="30"/>
        <end position="152"/>
    </location>
</feature>
<evidence type="ECO:0000313" key="2">
    <source>
        <dbReference type="EMBL" id="CUO87914.1"/>
    </source>
</evidence>
<keyword evidence="1" id="KW-0732">Signal</keyword>
<dbReference type="Proteomes" id="UP001060104">
    <property type="component" value="Chromosome"/>
</dbReference>
<reference evidence="3" key="2">
    <citation type="submission" date="2022-08" db="EMBL/GenBank/DDBJ databases">
        <title>Genome Sequencing of Bacteroides fragilis Group Isolates with Nanopore Technology.</title>
        <authorList>
            <person name="Tisza M.J."/>
            <person name="Smith D."/>
            <person name="Dekker J.P."/>
        </authorList>
    </citation>
    <scope>NUCLEOTIDE SEQUENCE</scope>
    <source>
        <strain evidence="3">BFG-527</strain>
    </source>
</reference>
<dbReference type="Proteomes" id="UP000095606">
    <property type="component" value="Unassembled WGS sequence"/>
</dbReference>
<evidence type="ECO:0000256" key="1">
    <source>
        <dbReference type="SAM" id="SignalP"/>
    </source>
</evidence>
<proteinExistence type="predicted"/>
<reference evidence="2 4" key="1">
    <citation type="submission" date="2015-09" db="EMBL/GenBank/DDBJ databases">
        <authorList>
            <consortium name="Pathogen Informatics"/>
        </authorList>
    </citation>
    <scope>NUCLEOTIDE SEQUENCE [LARGE SCALE GENOMIC DNA]</scope>
    <source>
        <strain evidence="2 4">2789STDY5834846</strain>
    </source>
</reference>
<dbReference type="PROSITE" id="PS51257">
    <property type="entry name" value="PROKAR_LIPOPROTEIN"/>
    <property type="match status" value="1"/>
</dbReference>
<feature type="signal peptide" evidence="1">
    <location>
        <begin position="1"/>
        <end position="29"/>
    </location>
</feature>
<evidence type="ECO:0000313" key="5">
    <source>
        <dbReference type="Proteomes" id="UP001060104"/>
    </source>
</evidence>
<dbReference type="RefSeq" id="WP_055269157.1">
    <property type="nucleotide sequence ID" value="NZ_CAJTBR010000032.1"/>
</dbReference>
<accession>A0A642N2Q5</accession>
<protein>
    <recommendedName>
        <fullName evidence="6">Lipocalin-like domain-containing protein</fullName>
    </recommendedName>
</protein>
<evidence type="ECO:0000313" key="3">
    <source>
        <dbReference type="EMBL" id="UVQ76334.1"/>
    </source>
</evidence>
<gene>
    <name evidence="2" type="ORF">ERS852461_01361</name>
    <name evidence="3" type="ORF">NXY30_08155</name>
</gene>
<sequence>MKTKKGLLRQTGQLVAFVAIVLCSFTLSACGDDDDDDITAQSIVGKWILEKGEYAMTNPITGEVVRGTYNRCPDGRQVYYHFNEKGVCTYTEANSDYGPRLTEYVYDHEQQLIAVGISFYRITQLSSTQLVWEKLDAADDVNYLFRETFVRE</sequence>